<feature type="compositionally biased region" description="Polar residues" evidence="1">
    <location>
        <begin position="178"/>
        <end position="190"/>
    </location>
</feature>
<keyword evidence="2" id="KW-0812">Transmembrane</keyword>
<dbReference type="AlphaFoldDB" id="A0A2P5VRH6"/>
<dbReference type="InterPro" id="IPR007750">
    <property type="entry name" value="DUF674"/>
</dbReference>
<gene>
    <name evidence="3" type="ORF">GOBAR_AA39299</name>
</gene>
<dbReference type="EMBL" id="KZ671328">
    <property type="protein sequence ID" value="PPR81413.1"/>
    <property type="molecule type" value="Genomic_DNA"/>
</dbReference>
<feature type="compositionally biased region" description="Basic and acidic residues" evidence="1">
    <location>
        <begin position="191"/>
        <end position="222"/>
    </location>
</feature>
<dbReference type="PANTHER" id="PTHR33103">
    <property type="entry name" value="OS01G0153900 PROTEIN"/>
    <property type="match status" value="1"/>
</dbReference>
<sequence length="230" mass="25885">MATDTTVTLKLLIGTKWQRLEAFGRVKKFYLLKPGKILSIFFNILSFLVGTVIWLLKKQEMVGFLGNLKDSFEIINDTYIQSTANKETLLKPIASINAANVPAPLLPTTKSSKSIEIYRIQNSYHRSSCGLYAEDDSKSVCLSYNEVMNQIPTVVNLQKKDSSTDEGGYVKGSESAWGENSQLEELQGDTQTEHKLQELELLLRDQQKNKKTSKDDYGETDHNTVPQESP</sequence>
<protein>
    <submittedName>
        <fullName evidence="3">Uncharacterized protein</fullName>
    </submittedName>
</protein>
<dbReference type="Proteomes" id="UP000239757">
    <property type="component" value="Unassembled WGS sequence"/>
</dbReference>
<name>A0A2P5VRH6_GOSBA</name>
<feature type="transmembrane region" description="Helical" evidence="2">
    <location>
        <begin position="37"/>
        <end position="56"/>
    </location>
</feature>
<proteinExistence type="predicted"/>
<dbReference type="OrthoDB" id="2014278at2759"/>
<evidence type="ECO:0000313" key="4">
    <source>
        <dbReference type="Proteomes" id="UP000239757"/>
    </source>
</evidence>
<feature type="region of interest" description="Disordered" evidence="1">
    <location>
        <begin position="159"/>
        <end position="230"/>
    </location>
</feature>
<evidence type="ECO:0000313" key="3">
    <source>
        <dbReference type="EMBL" id="PPR81413.1"/>
    </source>
</evidence>
<evidence type="ECO:0000256" key="2">
    <source>
        <dbReference type="SAM" id="Phobius"/>
    </source>
</evidence>
<organism evidence="3 4">
    <name type="scientific">Gossypium barbadense</name>
    <name type="common">Sea Island cotton</name>
    <name type="synonym">Hibiscus barbadensis</name>
    <dbReference type="NCBI Taxonomy" id="3634"/>
    <lineage>
        <taxon>Eukaryota</taxon>
        <taxon>Viridiplantae</taxon>
        <taxon>Streptophyta</taxon>
        <taxon>Embryophyta</taxon>
        <taxon>Tracheophyta</taxon>
        <taxon>Spermatophyta</taxon>
        <taxon>Magnoliopsida</taxon>
        <taxon>eudicotyledons</taxon>
        <taxon>Gunneridae</taxon>
        <taxon>Pentapetalae</taxon>
        <taxon>rosids</taxon>
        <taxon>malvids</taxon>
        <taxon>Malvales</taxon>
        <taxon>Malvaceae</taxon>
        <taxon>Malvoideae</taxon>
        <taxon>Gossypium</taxon>
    </lineage>
</organism>
<keyword evidence="2" id="KW-1133">Transmembrane helix</keyword>
<evidence type="ECO:0000256" key="1">
    <source>
        <dbReference type="SAM" id="MobiDB-lite"/>
    </source>
</evidence>
<accession>A0A2P5VRH6</accession>
<dbReference type="PANTHER" id="PTHR33103:SF110">
    <property type="entry name" value="DUF674 FAMILY PROTEIN"/>
    <property type="match status" value="1"/>
</dbReference>
<keyword evidence="2" id="KW-0472">Membrane</keyword>
<reference evidence="3 4" key="1">
    <citation type="submission" date="2015-01" db="EMBL/GenBank/DDBJ databases">
        <title>Genome of allotetraploid Gossypium barbadense reveals genomic plasticity and fiber elongation in cotton evolution.</title>
        <authorList>
            <person name="Chen X."/>
            <person name="Liu X."/>
            <person name="Zhao B."/>
            <person name="Zheng H."/>
            <person name="Hu Y."/>
            <person name="Lu G."/>
            <person name="Yang C."/>
            <person name="Chen J."/>
            <person name="Shan C."/>
            <person name="Zhang L."/>
            <person name="Zhou Y."/>
            <person name="Wang L."/>
            <person name="Guo W."/>
            <person name="Bai Y."/>
            <person name="Ruan J."/>
            <person name="Shangguan X."/>
            <person name="Mao Y."/>
            <person name="Jiang J."/>
            <person name="Zhu Y."/>
            <person name="Lei J."/>
            <person name="Kang H."/>
            <person name="Chen S."/>
            <person name="He X."/>
            <person name="Wang R."/>
            <person name="Wang Y."/>
            <person name="Chen J."/>
            <person name="Wang L."/>
            <person name="Yu S."/>
            <person name="Wang B."/>
            <person name="Wei J."/>
            <person name="Song S."/>
            <person name="Lu X."/>
            <person name="Gao Z."/>
            <person name="Gu W."/>
            <person name="Deng X."/>
            <person name="Ma D."/>
            <person name="Wang S."/>
            <person name="Liang W."/>
            <person name="Fang L."/>
            <person name="Cai C."/>
            <person name="Zhu X."/>
            <person name="Zhou B."/>
            <person name="Zhang Y."/>
            <person name="Chen Z."/>
            <person name="Xu S."/>
            <person name="Zhu R."/>
            <person name="Wang S."/>
            <person name="Zhang T."/>
            <person name="Zhao G."/>
        </authorList>
    </citation>
    <scope>NUCLEOTIDE SEQUENCE [LARGE SCALE GENOMIC DNA]</scope>
    <source>
        <strain evidence="4">cv. Xinhai21</strain>
        <tissue evidence="3">Leaf</tissue>
    </source>
</reference>